<reference evidence="2 3" key="1">
    <citation type="journal article" date="2021" name="G3 (Bethesda)">
        <title>Improved contiguity of the threespine stickleback genome using long-read sequencing.</title>
        <authorList>
            <person name="Nath S."/>
            <person name="Shaw D.E."/>
            <person name="White M.A."/>
        </authorList>
    </citation>
    <scope>NUCLEOTIDE SEQUENCE [LARGE SCALE GENOMIC DNA]</scope>
    <source>
        <strain evidence="2 3">Lake Benthic</strain>
    </source>
</reference>
<reference evidence="2" key="3">
    <citation type="submission" date="2025-09" db="UniProtKB">
        <authorList>
            <consortium name="Ensembl"/>
        </authorList>
    </citation>
    <scope>IDENTIFICATION</scope>
</reference>
<dbReference type="PANTHER" id="PTHR16004">
    <property type="entry name" value="RING FINGER PROTEIN 31-RELATED"/>
    <property type="match status" value="1"/>
</dbReference>
<dbReference type="PANTHER" id="PTHR16004:SF5">
    <property type="entry name" value="E3 UBIQUITIN-PROTEIN LIGASE RNF31"/>
    <property type="match status" value="1"/>
</dbReference>
<dbReference type="GO" id="GO:0070530">
    <property type="term" value="F:K63-linked polyubiquitin modification-dependent protein binding"/>
    <property type="evidence" value="ECO:0007669"/>
    <property type="project" value="TreeGrafter"/>
</dbReference>
<organism evidence="2 3">
    <name type="scientific">Gasterosteus aculeatus aculeatus</name>
    <name type="common">three-spined stickleback</name>
    <dbReference type="NCBI Taxonomy" id="481459"/>
    <lineage>
        <taxon>Eukaryota</taxon>
        <taxon>Metazoa</taxon>
        <taxon>Chordata</taxon>
        <taxon>Craniata</taxon>
        <taxon>Vertebrata</taxon>
        <taxon>Euteleostomi</taxon>
        <taxon>Actinopterygii</taxon>
        <taxon>Neopterygii</taxon>
        <taxon>Teleostei</taxon>
        <taxon>Neoteleostei</taxon>
        <taxon>Acanthomorphata</taxon>
        <taxon>Eupercaria</taxon>
        <taxon>Perciformes</taxon>
        <taxon>Cottioidei</taxon>
        <taxon>Gasterosteales</taxon>
        <taxon>Gasterosteidae</taxon>
        <taxon>Gasterosteus</taxon>
    </lineage>
</organism>
<dbReference type="InterPro" id="IPR026254">
    <property type="entry name" value="RNF31-like"/>
</dbReference>
<dbReference type="GeneTree" id="ENSGT00970000198242"/>
<dbReference type="Ensembl" id="ENSGACT00000044395.1">
    <property type="protein sequence ID" value="ENSGACP00000044355.1"/>
    <property type="gene ID" value="ENSGACG00000023191.1"/>
</dbReference>
<dbReference type="AlphaFoldDB" id="A0AAQ4PZU1"/>
<keyword evidence="3" id="KW-1185">Reference proteome</keyword>
<evidence type="ECO:0000259" key="1">
    <source>
        <dbReference type="Pfam" id="PF09409"/>
    </source>
</evidence>
<proteinExistence type="predicted"/>
<dbReference type="Gene3D" id="1.20.58.2190">
    <property type="match status" value="1"/>
</dbReference>
<feature type="domain" description="PUB" evidence="1">
    <location>
        <begin position="56"/>
        <end position="131"/>
    </location>
</feature>
<dbReference type="GO" id="GO:0097039">
    <property type="term" value="P:protein linear polyubiquitination"/>
    <property type="evidence" value="ECO:0007669"/>
    <property type="project" value="TreeGrafter"/>
</dbReference>
<protein>
    <recommendedName>
        <fullName evidence="1">PUB domain-containing protein</fullName>
    </recommendedName>
</protein>
<dbReference type="InterPro" id="IPR036339">
    <property type="entry name" value="PUB-like_dom_sf"/>
</dbReference>
<evidence type="ECO:0000313" key="2">
    <source>
        <dbReference type="Ensembl" id="ENSGACP00000044355.1"/>
    </source>
</evidence>
<sequence length="194" mass="21362">MPSLSEQLQEVRSRAEVCLYSGGRAGEVLSQYSGVINMILRLSFSAFLPQTLASLQRLSTALNILEKYGCNLTNPNRPKYWRTVKHNNPVFRATVDAIQGGRAVLCLYGYSNQLADGLSFPDDVTDPDVGCVAAVTLEVMSLRIELEMLIKVCVCVLCIAIELQGQGLSTVALKCKTQMDLRHLRGSSRVRPLL</sequence>
<dbReference type="GO" id="GO:0061630">
    <property type="term" value="F:ubiquitin protein ligase activity"/>
    <property type="evidence" value="ECO:0007669"/>
    <property type="project" value="TreeGrafter"/>
</dbReference>
<dbReference type="GO" id="GO:0036435">
    <property type="term" value="F:K48-linked polyubiquitin modification-dependent protein binding"/>
    <property type="evidence" value="ECO:0007669"/>
    <property type="project" value="TreeGrafter"/>
</dbReference>
<reference evidence="2" key="2">
    <citation type="submission" date="2025-08" db="UniProtKB">
        <authorList>
            <consortium name="Ensembl"/>
        </authorList>
    </citation>
    <scope>IDENTIFICATION</scope>
</reference>
<evidence type="ECO:0000313" key="3">
    <source>
        <dbReference type="Proteomes" id="UP000007635"/>
    </source>
</evidence>
<dbReference type="Pfam" id="PF09409">
    <property type="entry name" value="PUB"/>
    <property type="match status" value="1"/>
</dbReference>
<dbReference type="GO" id="GO:0071797">
    <property type="term" value="C:LUBAC complex"/>
    <property type="evidence" value="ECO:0007669"/>
    <property type="project" value="InterPro"/>
</dbReference>
<name>A0AAQ4PZU1_GASAC</name>
<dbReference type="GO" id="GO:1990450">
    <property type="term" value="F:linear polyubiquitin binding"/>
    <property type="evidence" value="ECO:0007669"/>
    <property type="project" value="TreeGrafter"/>
</dbReference>
<dbReference type="Proteomes" id="UP000007635">
    <property type="component" value="Unassembled WGS sequence"/>
</dbReference>
<dbReference type="InterPro" id="IPR018997">
    <property type="entry name" value="PUB_domain"/>
</dbReference>
<accession>A0AAQ4PZU1</accession>
<dbReference type="SUPFAM" id="SSF143503">
    <property type="entry name" value="PUG domain-like"/>
    <property type="match status" value="1"/>
</dbReference>